<dbReference type="OrthoDB" id="9797178at2"/>
<dbReference type="PROSITE" id="PS51186">
    <property type="entry name" value="GNAT"/>
    <property type="match status" value="1"/>
</dbReference>
<dbReference type="CDD" id="cd04301">
    <property type="entry name" value="NAT_SF"/>
    <property type="match status" value="1"/>
</dbReference>
<dbReference type="InterPro" id="IPR016181">
    <property type="entry name" value="Acyl_CoA_acyltransferase"/>
</dbReference>
<dbReference type="SUPFAM" id="SSF55729">
    <property type="entry name" value="Acyl-CoA N-acyltransferases (Nat)"/>
    <property type="match status" value="1"/>
</dbReference>
<reference evidence="2 4" key="1">
    <citation type="journal article" date="2017" name="Biosci Microbiota Food Health">
        <title>Genomic characterization reconfirms the taxonomic status of Lactobacillus parakefiri.</title>
        <authorList>
            <person name="Tanizawa Y."/>
            <person name="Kobayashi H."/>
            <person name="Kaminuma E."/>
            <person name="Sakamoto M."/>
            <person name="Ohkuma M."/>
            <person name="Nakamura Y."/>
            <person name="Arita M."/>
            <person name="Tohno M."/>
        </authorList>
    </citation>
    <scope>NUCLEOTIDE SEQUENCE [LARGE SCALE GENOMIC DNA]</scope>
    <source>
        <strain evidence="2 4">JCM 8573</strain>
    </source>
</reference>
<keyword evidence="5" id="KW-1185">Reference proteome</keyword>
<dbReference type="EMBL" id="BDGB01000029">
    <property type="protein sequence ID" value="GAW71303.1"/>
    <property type="molecule type" value="Genomic_DNA"/>
</dbReference>
<reference evidence="3" key="3">
    <citation type="submission" date="2019-02" db="EMBL/GenBank/DDBJ databases">
        <authorList>
            <person name="Buron G."/>
            <person name="Chaylann A."/>
            <person name="Dolejs I."/>
            <person name="Forster J."/>
            <person name="Miks M.H."/>
        </authorList>
    </citation>
    <scope>NUCLEOTIDE SEQUENCE</scope>
    <source>
        <strain evidence="3">DSM 10551</strain>
    </source>
</reference>
<dbReference type="RefSeq" id="WP_087069511.1">
    <property type="nucleotide sequence ID" value="NZ_BAAAXO010000039.1"/>
</dbReference>
<dbReference type="Gene3D" id="3.40.630.30">
    <property type="match status" value="1"/>
</dbReference>
<accession>A0A224VDX5</accession>
<dbReference type="Proteomes" id="UP000214739">
    <property type="component" value="Unassembled WGS sequence"/>
</dbReference>
<evidence type="ECO:0000313" key="4">
    <source>
        <dbReference type="Proteomes" id="UP000214739"/>
    </source>
</evidence>
<organism evidence="2 4">
    <name type="scientific">Lentilactobacillus parakefiri</name>
    <dbReference type="NCBI Taxonomy" id="152332"/>
    <lineage>
        <taxon>Bacteria</taxon>
        <taxon>Bacillati</taxon>
        <taxon>Bacillota</taxon>
        <taxon>Bacilli</taxon>
        <taxon>Lactobacillales</taxon>
        <taxon>Lactobacillaceae</taxon>
        <taxon>Lentilactobacillus</taxon>
    </lineage>
</organism>
<dbReference type="GO" id="GO:0016747">
    <property type="term" value="F:acyltransferase activity, transferring groups other than amino-acyl groups"/>
    <property type="evidence" value="ECO:0007669"/>
    <property type="project" value="InterPro"/>
</dbReference>
<dbReference type="AlphaFoldDB" id="A0A224VDX5"/>
<reference evidence="3 5" key="2">
    <citation type="journal article" date="2019" name="Appl. Microbiol. Biotechnol.">
        <title>Uncovering carbohydrate metabolism through a genotype-phenotype association study of 56 lactic acid bacteria genomes.</title>
        <authorList>
            <person name="Buron-Moles G."/>
            <person name="Chailyan A."/>
            <person name="Dolejs I."/>
            <person name="Forster J."/>
            <person name="Miks M.H."/>
        </authorList>
    </citation>
    <scope>NUCLEOTIDE SEQUENCE [LARGE SCALE GENOMIC DNA]</scope>
    <source>
        <strain evidence="3 5">DSM 10551</strain>
    </source>
</reference>
<keyword evidence="2" id="KW-0808">Transferase</keyword>
<evidence type="ECO:0000259" key="1">
    <source>
        <dbReference type="PROSITE" id="PS51186"/>
    </source>
</evidence>
<dbReference type="InterPro" id="IPR000182">
    <property type="entry name" value="GNAT_dom"/>
</dbReference>
<feature type="domain" description="N-acetyltransferase" evidence="1">
    <location>
        <begin position="2"/>
        <end position="156"/>
    </location>
</feature>
<comment type="caution">
    <text evidence="2">The sequence shown here is derived from an EMBL/GenBank/DDBJ whole genome shotgun (WGS) entry which is preliminary data.</text>
</comment>
<evidence type="ECO:0000313" key="2">
    <source>
        <dbReference type="EMBL" id="GAW71303.1"/>
    </source>
</evidence>
<name>A0A224VDX5_9LACO</name>
<dbReference type="EMBL" id="PUFL01000009">
    <property type="protein sequence ID" value="TDG94915.1"/>
    <property type="molecule type" value="Genomic_DNA"/>
</dbReference>
<proteinExistence type="predicted"/>
<protein>
    <submittedName>
        <fullName evidence="2">Acetyltransferase</fullName>
    </submittedName>
</protein>
<evidence type="ECO:0000313" key="3">
    <source>
        <dbReference type="EMBL" id="TDG94915.1"/>
    </source>
</evidence>
<evidence type="ECO:0000313" key="5">
    <source>
        <dbReference type="Proteomes" id="UP000294668"/>
    </source>
</evidence>
<dbReference type="Pfam" id="PF13527">
    <property type="entry name" value="Acetyltransf_9"/>
    <property type="match status" value="1"/>
</dbReference>
<gene>
    <name evidence="3" type="ORF">C5L28_000954</name>
    <name evidence="2" type="ORF">LPKJCM_00383</name>
</gene>
<sequence length="175" mass="19227">MLMIRTIRQSDYSNVSNLIRTTFANTVNGYRNEAELVDKIRDDPTYQKRLEVVAENGVHLIGHGLLSEIEVVDGAHTVTGLVLAPLAVAPDSQRSGVGSLIMGELDNRAINLGYKFTIVTGWPDYYPRFGYRNASGYGIKSPTPVPDDVFMAKPLVDGGLDGVHGMVHYLQAFNM</sequence>
<dbReference type="Proteomes" id="UP000294668">
    <property type="component" value="Unassembled WGS sequence"/>
</dbReference>